<reference evidence="1 2" key="1">
    <citation type="journal article" date="2014" name="Am. J. Bot.">
        <title>Genome assembly and annotation for red clover (Trifolium pratense; Fabaceae).</title>
        <authorList>
            <person name="Istvanek J."/>
            <person name="Jaros M."/>
            <person name="Krenek A."/>
            <person name="Repkova J."/>
        </authorList>
    </citation>
    <scope>NUCLEOTIDE SEQUENCE [LARGE SCALE GENOMIC DNA]</scope>
    <source>
        <strain evidence="2">cv. Tatra</strain>
        <tissue evidence="1">Young leaves</tissue>
    </source>
</reference>
<comment type="caution">
    <text evidence="1">The sequence shown here is derived from an EMBL/GenBank/DDBJ whole genome shotgun (WGS) entry which is preliminary data.</text>
</comment>
<reference evidence="1 2" key="2">
    <citation type="journal article" date="2017" name="Front. Plant Sci.">
        <title>Gene Classification and Mining of Molecular Markers Useful in Red Clover (Trifolium pratense) Breeding.</title>
        <authorList>
            <person name="Istvanek J."/>
            <person name="Dluhosova J."/>
            <person name="Dluhos P."/>
            <person name="Patkova L."/>
            <person name="Nedelnik J."/>
            <person name="Repkova J."/>
        </authorList>
    </citation>
    <scope>NUCLEOTIDE SEQUENCE [LARGE SCALE GENOMIC DNA]</scope>
    <source>
        <strain evidence="2">cv. Tatra</strain>
        <tissue evidence="1">Young leaves</tissue>
    </source>
</reference>
<proteinExistence type="predicted"/>
<gene>
    <name evidence="1" type="ORF">L195_g060821</name>
</gene>
<name>A0A2K3K646_TRIPR</name>
<evidence type="ECO:0008006" key="3">
    <source>
        <dbReference type="Google" id="ProtNLM"/>
    </source>
</evidence>
<protein>
    <recommendedName>
        <fullName evidence="3">Reverse transcriptase domain-containing protein</fullName>
    </recommendedName>
</protein>
<organism evidence="1 2">
    <name type="scientific">Trifolium pratense</name>
    <name type="common">Red clover</name>
    <dbReference type="NCBI Taxonomy" id="57577"/>
    <lineage>
        <taxon>Eukaryota</taxon>
        <taxon>Viridiplantae</taxon>
        <taxon>Streptophyta</taxon>
        <taxon>Embryophyta</taxon>
        <taxon>Tracheophyta</taxon>
        <taxon>Spermatophyta</taxon>
        <taxon>Magnoliopsida</taxon>
        <taxon>eudicotyledons</taxon>
        <taxon>Gunneridae</taxon>
        <taxon>Pentapetalae</taxon>
        <taxon>rosids</taxon>
        <taxon>fabids</taxon>
        <taxon>Fabales</taxon>
        <taxon>Fabaceae</taxon>
        <taxon>Papilionoideae</taxon>
        <taxon>50 kb inversion clade</taxon>
        <taxon>NPAAA clade</taxon>
        <taxon>Hologalegina</taxon>
        <taxon>IRL clade</taxon>
        <taxon>Trifolieae</taxon>
        <taxon>Trifolium</taxon>
    </lineage>
</organism>
<accession>A0A2K3K646</accession>
<dbReference type="AlphaFoldDB" id="A0A2K3K646"/>
<feature type="non-terminal residue" evidence="1">
    <location>
        <position position="115"/>
    </location>
</feature>
<evidence type="ECO:0000313" key="2">
    <source>
        <dbReference type="Proteomes" id="UP000236291"/>
    </source>
</evidence>
<evidence type="ECO:0000313" key="1">
    <source>
        <dbReference type="EMBL" id="PNX61759.1"/>
    </source>
</evidence>
<sequence length="115" mass="13468">MLLLQEFDLEIRDKKGVENVVADHLSRLNNPDVTNKEETIKCEFPDEKLLAVSEFPWFGDIANLKASGFIPEEMTAQQKKKLFADSRHYFWDDPFLFKMSNDGMIRRCVVDNEIR</sequence>
<dbReference type="Proteomes" id="UP000236291">
    <property type="component" value="Unassembled WGS sequence"/>
</dbReference>
<dbReference type="EMBL" id="ASHM01143554">
    <property type="protein sequence ID" value="PNX61759.1"/>
    <property type="molecule type" value="Genomic_DNA"/>
</dbReference>